<dbReference type="PANTHER" id="PTHR21631:SF3">
    <property type="entry name" value="BIFUNCTIONAL GLYOXYLATE CYCLE PROTEIN"/>
    <property type="match status" value="1"/>
</dbReference>
<dbReference type="InterPro" id="IPR040442">
    <property type="entry name" value="Pyrv_kinase-like_dom_sf"/>
</dbReference>
<evidence type="ECO:0000313" key="7">
    <source>
        <dbReference type="Proteomes" id="UP001236585"/>
    </source>
</evidence>
<evidence type="ECO:0000256" key="5">
    <source>
        <dbReference type="ARBA" id="ARBA00031921"/>
    </source>
</evidence>
<evidence type="ECO:0000256" key="1">
    <source>
        <dbReference type="ARBA" id="ARBA00012909"/>
    </source>
</evidence>
<name>A0ABY8VW98_9MYCO</name>
<protein>
    <recommendedName>
        <fullName evidence="1">isocitrate lyase</fullName>
        <ecNumber evidence="1">4.1.3.1</ecNumber>
    </recommendedName>
    <alternativeName>
        <fullName evidence="4">Isocitrase</fullName>
    </alternativeName>
    <alternativeName>
        <fullName evidence="5">Isocitratase</fullName>
    </alternativeName>
</protein>
<evidence type="ECO:0000256" key="2">
    <source>
        <dbReference type="ARBA" id="ARBA00023239"/>
    </source>
</evidence>
<keyword evidence="7" id="KW-1185">Reference proteome</keyword>
<dbReference type="InterPro" id="IPR015813">
    <property type="entry name" value="Pyrv/PenolPyrv_kinase-like_dom"/>
</dbReference>
<dbReference type="InterPro" id="IPR018523">
    <property type="entry name" value="Isocitrate_lyase_ph_CS"/>
</dbReference>
<keyword evidence="2 6" id="KW-0456">Lyase</keyword>
<dbReference type="Proteomes" id="UP001236585">
    <property type="component" value="Chromosome"/>
</dbReference>
<dbReference type="Gene3D" id="3.20.20.60">
    <property type="entry name" value="Phosphoenolpyruvate-binding domains"/>
    <property type="match status" value="1"/>
</dbReference>
<dbReference type="CDD" id="cd00377">
    <property type="entry name" value="ICL_PEPM"/>
    <property type="match status" value="1"/>
</dbReference>
<reference evidence="6 7" key="1">
    <citation type="journal article" date="2023" name="Microbiol. Resour. Announc.">
        <title>Complete Genome Sequence of Mycobacterium wuenschmanii, a novel Nontuberculous Mycobacterium Isolated from a captive population of Amazon Milk Frogs.</title>
        <authorList>
            <person name="Hicks J."/>
            <person name="Zeineldin M."/>
            <person name="Ward H."/>
            <person name="Wuenschmann A."/>
            <person name="Camp P."/>
            <person name="Farrell D."/>
            <person name="Lehman K."/>
            <person name="Thacker T."/>
            <person name="Cuthbert E."/>
        </authorList>
    </citation>
    <scope>NUCLEOTIDE SEQUENCE [LARGE SCALE GENOMIC DNA]</scope>
    <source>
        <strain evidence="6 7">Wuenschmanii</strain>
    </source>
</reference>
<comment type="catalytic activity">
    <reaction evidence="3">
        <text>D-threo-isocitrate = glyoxylate + succinate</text>
        <dbReference type="Rhea" id="RHEA:13245"/>
        <dbReference type="ChEBI" id="CHEBI:15562"/>
        <dbReference type="ChEBI" id="CHEBI:30031"/>
        <dbReference type="ChEBI" id="CHEBI:36655"/>
        <dbReference type="EC" id="4.1.3.1"/>
    </reaction>
</comment>
<dbReference type="PANTHER" id="PTHR21631">
    <property type="entry name" value="ISOCITRATE LYASE/MALATE SYNTHASE"/>
    <property type="match status" value="1"/>
</dbReference>
<evidence type="ECO:0000256" key="3">
    <source>
        <dbReference type="ARBA" id="ARBA00023531"/>
    </source>
</evidence>
<dbReference type="EC" id="4.1.3.1" evidence="1"/>
<accession>A0ABY8VW98</accession>
<dbReference type="InterPro" id="IPR006254">
    <property type="entry name" value="Isocitrate_lyase"/>
</dbReference>
<evidence type="ECO:0000313" key="6">
    <source>
        <dbReference type="EMBL" id="WIM87934.1"/>
    </source>
</evidence>
<dbReference type="InterPro" id="IPR039556">
    <property type="entry name" value="ICL/PEPM"/>
</dbReference>
<proteinExistence type="predicted"/>
<dbReference type="RefSeq" id="WP_285187892.1">
    <property type="nucleotide sequence ID" value="NZ_CP126981.1"/>
</dbReference>
<dbReference type="PROSITE" id="PS00161">
    <property type="entry name" value="ISOCITRATE_LYASE"/>
    <property type="match status" value="1"/>
</dbReference>
<dbReference type="SUPFAM" id="SSF51621">
    <property type="entry name" value="Phosphoenolpyruvate/pyruvate domain"/>
    <property type="match status" value="1"/>
</dbReference>
<organism evidence="6 7">
    <name type="scientific">Candidatus Mycobacterium wuenschmannii</name>
    <dbReference type="NCBI Taxonomy" id="3027808"/>
    <lineage>
        <taxon>Bacteria</taxon>
        <taxon>Bacillati</taxon>
        <taxon>Actinomycetota</taxon>
        <taxon>Actinomycetes</taxon>
        <taxon>Mycobacteriales</taxon>
        <taxon>Mycobacteriaceae</taxon>
        <taxon>Mycobacterium</taxon>
    </lineage>
</organism>
<gene>
    <name evidence="6" type="primary">aceA</name>
    <name evidence="6" type="ORF">PT015_24470</name>
</gene>
<evidence type="ECO:0000256" key="4">
    <source>
        <dbReference type="ARBA" id="ARBA00031022"/>
    </source>
</evidence>
<dbReference type="EMBL" id="CP126981">
    <property type="protein sequence ID" value="WIM87934.1"/>
    <property type="molecule type" value="Genomic_DNA"/>
</dbReference>
<sequence length="761" mass="84917">MSTIEADAATHTFESDVAETQAYMDSARFDGITRLYSARQVAEQRGTIPSDYIVAREAAEAFYPRLRELFAQKKSITTFGPYSPGQAVTMKRMGIEGIYLGGWATSAKGSISEDPGPDLASYPLSQVPDEAAGLVRALLTADRNQQYLRLRMSDEQRERTPAVDYRPFIIADADTGHGGDPHVRNLVKRFVEAGVPGYHIEDQRPGTKKCGHQGGKVLVPSDEQIKRLNTARFQLDIMRVPGIIVARTDAEAANLLDSRADERDQPFLLGTTNLKIPSYKSCFLAMVRRFYESGFTELNGHLLYALPDEQYAAADAWLERNGVVELIANAAASPDHAQKSIDAVFDEIESKFVDAWQLDAGLMTYGEAVAELLEFNANDGESSDMSADEWRAFAQRAPMYTAQQKAKELGLNVAWDCELAKTPEGYYQIRGGIPYAIAKSLAAAPFADLLWMETKTADLVDAREFAEAIHAEYPDQMLAYNLSPSFNWDTTGMTDDEMRAFPEELGKMGFVFNFITYGGHQIDGVASEEFATSLRQEGMLALARLQRKMRLVESPYRTPQTLVGGPRSDAALAASSGRTATTKAMGEGSTQHQHLVQTEVPKKLLEEWLALWGDHYKIGETLTVRLRPRRAGSDVLDLGIYGDNADEPLANVVVDPIKDRHGRNILTVRDQNTFAEKMRQKRLMDVIHLWLIHRFKPEIVYYVTPTEDNIYQTEKMKSHGIFSNVYQEVGEIIVADVNQPRIDELLASDREALKKLIAKQD</sequence>
<dbReference type="Gene3D" id="1.10.10.850">
    <property type="match status" value="1"/>
</dbReference>
<dbReference type="Pfam" id="PF00463">
    <property type="entry name" value="ICL"/>
    <property type="match status" value="2"/>
</dbReference>
<dbReference type="GO" id="GO:0016829">
    <property type="term" value="F:lyase activity"/>
    <property type="evidence" value="ECO:0007669"/>
    <property type="project" value="UniProtKB-KW"/>
</dbReference>